<sequence>MAFQMQLFRLSIIIFSISGAYSVNFAIKNNCKIPIWPAALTGAGNQLSTTGFKLLPGSTATVTVNISSPWSGRFWARTLCSTNANGKFTCGTADCGSGQVSCNGAGAIPPASLVEFTIAANRGQDFYDISLVDGYNLPVSVSPIGGSSGCKPVVCARNVNAVCPPELAIKSRRGVVIGCKSACMAFNKPEYCCSGDHNQPETCPPTSYSKIFKSQCPQAYSYAYDDKTSTFTCSGGANYAITFCP</sequence>
<dbReference type="PRINTS" id="PR00347">
    <property type="entry name" value="THAUMATIN"/>
</dbReference>
<evidence type="ECO:0000256" key="1">
    <source>
        <dbReference type="ARBA" id="ARBA00010607"/>
    </source>
</evidence>
<dbReference type="Gene3D" id="2.60.110.10">
    <property type="entry name" value="Thaumatin"/>
    <property type="match status" value="1"/>
</dbReference>
<gene>
    <name evidence="3" type="ORF">CITCOLO1_LOCUS5646</name>
</gene>
<keyword evidence="2" id="KW-0732">Signal</keyword>
<dbReference type="SUPFAM" id="SSF49870">
    <property type="entry name" value="Osmotin, thaumatin-like protein"/>
    <property type="match status" value="1"/>
</dbReference>
<name>A0ABP0Y0F0_9ROSI</name>
<evidence type="ECO:0000313" key="3">
    <source>
        <dbReference type="EMBL" id="CAK9313907.1"/>
    </source>
</evidence>
<dbReference type="InterPro" id="IPR001938">
    <property type="entry name" value="Thaumatin"/>
</dbReference>
<dbReference type="Proteomes" id="UP001642487">
    <property type="component" value="Chromosome 11"/>
</dbReference>
<dbReference type="InterPro" id="IPR017949">
    <property type="entry name" value="Thaumatin_CS"/>
</dbReference>
<protein>
    <recommendedName>
        <fullName evidence="5">Thaumatin-like protein</fullName>
    </recommendedName>
</protein>
<organism evidence="3 4">
    <name type="scientific">Citrullus colocynthis</name>
    <name type="common">colocynth</name>
    <dbReference type="NCBI Taxonomy" id="252529"/>
    <lineage>
        <taxon>Eukaryota</taxon>
        <taxon>Viridiplantae</taxon>
        <taxon>Streptophyta</taxon>
        <taxon>Embryophyta</taxon>
        <taxon>Tracheophyta</taxon>
        <taxon>Spermatophyta</taxon>
        <taxon>Magnoliopsida</taxon>
        <taxon>eudicotyledons</taxon>
        <taxon>Gunneridae</taxon>
        <taxon>Pentapetalae</taxon>
        <taxon>rosids</taxon>
        <taxon>fabids</taxon>
        <taxon>Cucurbitales</taxon>
        <taxon>Cucurbitaceae</taxon>
        <taxon>Benincaseae</taxon>
        <taxon>Citrullus</taxon>
    </lineage>
</organism>
<accession>A0ABP0Y0F0</accession>
<dbReference type="SMART" id="SM00205">
    <property type="entry name" value="THN"/>
    <property type="match status" value="1"/>
</dbReference>
<dbReference type="CDD" id="cd09218">
    <property type="entry name" value="TLP-PA"/>
    <property type="match status" value="1"/>
</dbReference>
<dbReference type="Pfam" id="PF00314">
    <property type="entry name" value="Thaumatin"/>
    <property type="match status" value="1"/>
</dbReference>
<evidence type="ECO:0008006" key="5">
    <source>
        <dbReference type="Google" id="ProtNLM"/>
    </source>
</evidence>
<dbReference type="PROSITE" id="PS00316">
    <property type="entry name" value="THAUMATIN_1"/>
    <property type="match status" value="1"/>
</dbReference>
<reference evidence="3 4" key="1">
    <citation type="submission" date="2024-03" db="EMBL/GenBank/DDBJ databases">
        <authorList>
            <person name="Gkanogiannis A."/>
            <person name="Becerra Lopez-Lavalle L."/>
        </authorList>
    </citation>
    <scope>NUCLEOTIDE SEQUENCE [LARGE SCALE GENOMIC DNA]</scope>
</reference>
<keyword evidence="4" id="KW-1185">Reference proteome</keyword>
<dbReference type="InterPro" id="IPR037176">
    <property type="entry name" value="Osmotin/thaumatin-like_sf"/>
</dbReference>
<evidence type="ECO:0000256" key="2">
    <source>
        <dbReference type="SAM" id="SignalP"/>
    </source>
</evidence>
<dbReference type="PROSITE" id="PS51367">
    <property type="entry name" value="THAUMATIN_2"/>
    <property type="match status" value="1"/>
</dbReference>
<dbReference type="PANTHER" id="PTHR31048">
    <property type="entry name" value="OS03G0233200 PROTEIN"/>
    <property type="match status" value="1"/>
</dbReference>
<dbReference type="EMBL" id="OZ021745">
    <property type="protein sequence ID" value="CAK9313907.1"/>
    <property type="molecule type" value="Genomic_DNA"/>
</dbReference>
<evidence type="ECO:0000313" key="4">
    <source>
        <dbReference type="Proteomes" id="UP001642487"/>
    </source>
</evidence>
<proteinExistence type="inferred from homology"/>
<feature type="signal peptide" evidence="2">
    <location>
        <begin position="1"/>
        <end position="22"/>
    </location>
</feature>
<dbReference type="PIRSF" id="PIRSF002703">
    <property type="entry name" value="Thaumatin"/>
    <property type="match status" value="1"/>
</dbReference>
<feature type="chain" id="PRO_5045596835" description="Thaumatin-like protein" evidence="2">
    <location>
        <begin position="23"/>
        <end position="245"/>
    </location>
</feature>
<comment type="similarity">
    <text evidence="1">Belongs to the thaumatin family.</text>
</comment>